<keyword evidence="2" id="KW-1185">Reference proteome</keyword>
<proteinExistence type="predicted"/>
<dbReference type="Pfam" id="PF02575">
    <property type="entry name" value="YbaB_DNA_bd"/>
    <property type="match status" value="1"/>
</dbReference>
<name>A0A1M4U4M8_STRHI</name>
<dbReference type="AlphaFoldDB" id="A0A1M4U4M8"/>
<evidence type="ECO:0000313" key="1">
    <source>
        <dbReference type="EMBL" id="SHE51560.1"/>
    </source>
</evidence>
<organism evidence="1 2">
    <name type="scientific">Streptoalloteichus hindustanus</name>
    <dbReference type="NCBI Taxonomy" id="2017"/>
    <lineage>
        <taxon>Bacteria</taxon>
        <taxon>Bacillati</taxon>
        <taxon>Actinomycetota</taxon>
        <taxon>Actinomycetes</taxon>
        <taxon>Pseudonocardiales</taxon>
        <taxon>Pseudonocardiaceae</taxon>
        <taxon>Streptoalloteichus</taxon>
    </lineage>
</organism>
<evidence type="ECO:0000313" key="2">
    <source>
        <dbReference type="Proteomes" id="UP000184501"/>
    </source>
</evidence>
<sequence>MAEGTGRSFAALRAKVDQVDNGLFALRGDLADRVVTARDDGDLVEIGVSSTGEVVEVAVNAALVGHVAPAALADAVLRAARRAQQEARRLVADRTTYHLGASTTSGDTA</sequence>
<dbReference type="RefSeq" id="WP_073479490.1">
    <property type="nucleotide sequence ID" value="NZ_FQVN01000001.1"/>
</dbReference>
<dbReference type="STRING" id="2017.SAMN05444320_101295"/>
<gene>
    <name evidence="1" type="ORF">SAMN05444320_101295</name>
</gene>
<dbReference type="InterPro" id="IPR004401">
    <property type="entry name" value="YbaB/EbfC"/>
</dbReference>
<keyword evidence="1" id="KW-0238">DNA-binding</keyword>
<dbReference type="EMBL" id="FQVN01000001">
    <property type="protein sequence ID" value="SHE51560.1"/>
    <property type="molecule type" value="Genomic_DNA"/>
</dbReference>
<dbReference type="Proteomes" id="UP000184501">
    <property type="component" value="Unassembled WGS sequence"/>
</dbReference>
<dbReference type="SUPFAM" id="SSF82607">
    <property type="entry name" value="YbaB-like"/>
    <property type="match status" value="1"/>
</dbReference>
<reference evidence="1 2" key="1">
    <citation type="submission" date="2016-11" db="EMBL/GenBank/DDBJ databases">
        <authorList>
            <person name="Jaros S."/>
            <person name="Januszkiewicz K."/>
            <person name="Wedrychowicz H."/>
        </authorList>
    </citation>
    <scope>NUCLEOTIDE SEQUENCE [LARGE SCALE GENOMIC DNA]</scope>
    <source>
        <strain evidence="1 2">DSM 44523</strain>
    </source>
</reference>
<dbReference type="OrthoDB" id="3691076at2"/>
<dbReference type="Gene3D" id="3.30.1310.10">
    <property type="entry name" value="Nucleoid-associated protein YbaB-like domain"/>
    <property type="match status" value="1"/>
</dbReference>
<protein>
    <submittedName>
        <fullName evidence="1">Conserved DNA-binding protein YbaB</fullName>
    </submittedName>
</protein>
<accession>A0A1M4U4M8</accession>
<dbReference type="InterPro" id="IPR036894">
    <property type="entry name" value="YbaB-like_sf"/>
</dbReference>
<dbReference type="GO" id="GO:0003677">
    <property type="term" value="F:DNA binding"/>
    <property type="evidence" value="ECO:0007669"/>
    <property type="project" value="UniProtKB-KW"/>
</dbReference>